<keyword evidence="2" id="KW-0812">Transmembrane</keyword>
<feature type="transmembrane region" description="Helical" evidence="2">
    <location>
        <begin position="367"/>
        <end position="387"/>
    </location>
</feature>
<gene>
    <name evidence="4" type="ORF">TPAB3V08_LOCUS3668</name>
</gene>
<dbReference type="Pfam" id="PF21381">
    <property type="entry name" value="MCLN_ECD"/>
    <property type="match status" value="1"/>
</dbReference>
<dbReference type="Proteomes" id="UP001153148">
    <property type="component" value="Unassembled WGS sequence"/>
</dbReference>
<keyword evidence="5" id="KW-1185">Reference proteome</keyword>
<proteinExistence type="predicted"/>
<dbReference type="PANTHER" id="PTHR12127">
    <property type="entry name" value="MUCOLIPIN"/>
    <property type="match status" value="1"/>
</dbReference>
<accession>A0ABN7NLS3</accession>
<evidence type="ECO:0000256" key="1">
    <source>
        <dbReference type="SAM" id="MobiDB-lite"/>
    </source>
</evidence>
<feature type="transmembrane region" description="Helical" evidence="2">
    <location>
        <begin position="325"/>
        <end position="346"/>
    </location>
</feature>
<dbReference type="InterPro" id="IPR039031">
    <property type="entry name" value="Mucolipin"/>
</dbReference>
<dbReference type="EMBL" id="CAJPIN010004210">
    <property type="protein sequence ID" value="CAG2056680.1"/>
    <property type="molecule type" value="Genomic_DNA"/>
</dbReference>
<protein>
    <recommendedName>
        <fullName evidence="3">Mucolipin extracytosolic domain-containing protein</fullName>
    </recommendedName>
</protein>
<comment type="caution">
    <text evidence="4">The sequence shown here is derived from an EMBL/GenBank/DDBJ whole genome shotgun (WGS) entry which is preliminary data.</text>
</comment>
<feature type="domain" description="Mucolipin extracytosolic" evidence="3">
    <location>
        <begin position="119"/>
        <end position="311"/>
    </location>
</feature>
<organism evidence="4 5">
    <name type="scientific">Timema podura</name>
    <name type="common">Walking stick</name>
    <dbReference type="NCBI Taxonomy" id="61482"/>
    <lineage>
        <taxon>Eukaryota</taxon>
        <taxon>Metazoa</taxon>
        <taxon>Ecdysozoa</taxon>
        <taxon>Arthropoda</taxon>
        <taxon>Hexapoda</taxon>
        <taxon>Insecta</taxon>
        <taxon>Pterygota</taxon>
        <taxon>Neoptera</taxon>
        <taxon>Polyneoptera</taxon>
        <taxon>Phasmatodea</taxon>
        <taxon>Timematodea</taxon>
        <taxon>Timematoidea</taxon>
        <taxon>Timematidae</taxon>
        <taxon>Timema</taxon>
    </lineage>
</organism>
<dbReference type="InterPro" id="IPR049134">
    <property type="entry name" value="MCLN_ECD"/>
</dbReference>
<dbReference type="PANTHER" id="PTHR12127:SF7">
    <property type="entry name" value="SD02261P"/>
    <property type="match status" value="1"/>
</dbReference>
<feature type="region of interest" description="Disordered" evidence="1">
    <location>
        <begin position="1"/>
        <end position="23"/>
    </location>
</feature>
<reference evidence="4" key="1">
    <citation type="submission" date="2021-03" db="EMBL/GenBank/DDBJ databases">
        <authorList>
            <person name="Tran Van P."/>
        </authorList>
    </citation>
    <scope>NUCLEOTIDE SEQUENCE</scope>
</reference>
<keyword evidence="2" id="KW-0472">Membrane</keyword>
<keyword evidence="2" id="KW-1133">Transmembrane helix</keyword>
<evidence type="ECO:0000259" key="3">
    <source>
        <dbReference type="Pfam" id="PF21381"/>
    </source>
</evidence>
<sequence length="401" mass="45627">MELRLQTKGKNKPTGNSSSDECAYGEQLDTRIIDSESELEALVSGSNSSSHFPSTCGYGSSGDQSEERLRRKLRFFFMNPIEKWQSKRRFPYKFIVQVFKIILVTVQLCLFAHNRYNHVNYSWDNRIAFSHLFLKGWDATREVNAYPPAVGNLALYKIDDFYSTLDYAVVGYANLSNAIGPYSYAEEDNTMTPPVLCLHQYKEGIIYGFNESYIFNSEIVTHCLNFTLGHNITRTTFSSKGFLEANNFQINFSALVQATLDFSVKTVNFKAAGPITPPDCYEFDIQILFDNGDHDGQMLLSLDTESIRLDCQGDVKYVVDNRLDYILRSTLNSLVILICSISLILCSRAIYRAQQLKHQFVGDQWNICSVLLGTGNLLVWFGVLRYLGFFKTYNVSNINNA</sequence>
<evidence type="ECO:0000313" key="5">
    <source>
        <dbReference type="Proteomes" id="UP001153148"/>
    </source>
</evidence>
<evidence type="ECO:0000313" key="4">
    <source>
        <dbReference type="EMBL" id="CAG2056680.1"/>
    </source>
</evidence>
<name>A0ABN7NLS3_TIMPD</name>
<evidence type="ECO:0000256" key="2">
    <source>
        <dbReference type="SAM" id="Phobius"/>
    </source>
</evidence>
<dbReference type="CDD" id="cd21050">
    <property type="entry name" value="ELD_TRPML"/>
    <property type="match status" value="1"/>
</dbReference>